<sequence>MAWQELAASQANQEIDVARGGRREGTDVMSVVAALLVGLAVFVWSGPRTGPRRLRRLASRSSLQASFAPASVVAPEHPRQHLGPRRQGLSPWSRWSGAALAGVAAGTLVGGLSGLVVGIVVAVGVGWAVARLAPRDERVRRERLLADLPFAADLLVACLRAGVSPVQALETVAAGLGGPLGDELASVARTMRLGADASVAWARFLDQPDLAPFGRAMSRAWETGAPLADTLSRLADDARLARRVSAEQRARAVGVKAAAPLGLCFLPAFVLVGIVPLVASAVAGLVG</sequence>
<feature type="domain" description="Type II secretion system protein GspF" evidence="7">
    <location>
        <begin position="152"/>
        <end position="273"/>
    </location>
</feature>
<evidence type="ECO:0000256" key="6">
    <source>
        <dbReference type="SAM" id="Phobius"/>
    </source>
</evidence>
<comment type="caution">
    <text evidence="8">The sequence shown here is derived from an EMBL/GenBank/DDBJ whole genome shotgun (WGS) entry which is preliminary data.</text>
</comment>
<dbReference type="PANTHER" id="PTHR35007:SF3">
    <property type="entry name" value="POSSIBLE CONSERVED ALANINE RICH MEMBRANE PROTEIN"/>
    <property type="match status" value="1"/>
</dbReference>
<feature type="transmembrane region" description="Helical" evidence="6">
    <location>
        <begin position="258"/>
        <end position="286"/>
    </location>
</feature>
<feature type="transmembrane region" description="Helical" evidence="6">
    <location>
        <begin position="28"/>
        <end position="46"/>
    </location>
</feature>
<comment type="subcellular location">
    <subcellularLocation>
        <location evidence="1">Cell membrane</location>
        <topology evidence="1">Multi-pass membrane protein</topology>
    </subcellularLocation>
</comment>
<evidence type="ECO:0000313" key="9">
    <source>
        <dbReference type="Proteomes" id="UP000256485"/>
    </source>
</evidence>
<evidence type="ECO:0000256" key="2">
    <source>
        <dbReference type="ARBA" id="ARBA00022475"/>
    </source>
</evidence>
<dbReference type="InterPro" id="IPR042094">
    <property type="entry name" value="T2SS_GspF_sf"/>
</dbReference>
<evidence type="ECO:0000256" key="1">
    <source>
        <dbReference type="ARBA" id="ARBA00004651"/>
    </source>
</evidence>
<evidence type="ECO:0000313" key="8">
    <source>
        <dbReference type="EMBL" id="REF36862.1"/>
    </source>
</evidence>
<evidence type="ECO:0000256" key="3">
    <source>
        <dbReference type="ARBA" id="ARBA00022692"/>
    </source>
</evidence>
<dbReference type="PANTHER" id="PTHR35007">
    <property type="entry name" value="INTEGRAL MEMBRANE PROTEIN-RELATED"/>
    <property type="match status" value="1"/>
</dbReference>
<evidence type="ECO:0000256" key="4">
    <source>
        <dbReference type="ARBA" id="ARBA00022989"/>
    </source>
</evidence>
<reference evidence="8 9" key="1">
    <citation type="submission" date="2018-08" db="EMBL/GenBank/DDBJ databases">
        <title>Sequencing the genomes of 1000 actinobacteria strains.</title>
        <authorList>
            <person name="Klenk H.-P."/>
        </authorList>
    </citation>
    <scope>NUCLEOTIDE SEQUENCE [LARGE SCALE GENOMIC DNA]</scope>
    <source>
        <strain evidence="8 9">DSM 22891</strain>
    </source>
</reference>
<gene>
    <name evidence="8" type="ORF">DFJ64_2296</name>
</gene>
<protein>
    <submittedName>
        <fullName evidence="8">Flp pilus assembly protein TadB</fullName>
    </submittedName>
</protein>
<accession>A0A3D9V4X0</accession>
<keyword evidence="4 6" id="KW-1133">Transmembrane helix</keyword>
<keyword evidence="9" id="KW-1185">Reference proteome</keyword>
<dbReference type="Pfam" id="PF00482">
    <property type="entry name" value="T2SSF"/>
    <property type="match status" value="1"/>
</dbReference>
<keyword evidence="3 6" id="KW-0812">Transmembrane</keyword>
<dbReference type="Gene3D" id="1.20.81.30">
    <property type="entry name" value="Type II secretion system (T2SS), domain F"/>
    <property type="match status" value="1"/>
</dbReference>
<dbReference type="Proteomes" id="UP000256485">
    <property type="component" value="Unassembled WGS sequence"/>
</dbReference>
<evidence type="ECO:0000259" key="7">
    <source>
        <dbReference type="Pfam" id="PF00482"/>
    </source>
</evidence>
<feature type="transmembrane region" description="Helical" evidence="6">
    <location>
        <begin position="115"/>
        <end position="133"/>
    </location>
</feature>
<dbReference type="EMBL" id="QTUC01000001">
    <property type="protein sequence ID" value="REF36862.1"/>
    <property type="molecule type" value="Genomic_DNA"/>
</dbReference>
<evidence type="ECO:0000256" key="5">
    <source>
        <dbReference type="ARBA" id="ARBA00023136"/>
    </source>
</evidence>
<proteinExistence type="predicted"/>
<dbReference type="InterPro" id="IPR018076">
    <property type="entry name" value="T2SS_GspF_dom"/>
</dbReference>
<keyword evidence="2" id="KW-1003">Cell membrane</keyword>
<dbReference type="GO" id="GO:0005886">
    <property type="term" value="C:plasma membrane"/>
    <property type="evidence" value="ECO:0007669"/>
    <property type="project" value="UniProtKB-SubCell"/>
</dbReference>
<keyword evidence="5 6" id="KW-0472">Membrane</keyword>
<dbReference type="AlphaFoldDB" id="A0A3D9V4X0"/>
<organism evidence="8 9">
    <name type="scientific">Thermasporomyces composti</name>
    <dbReference type="NCBI Taxonomy" id="696763"/>
    <lineage>
        <taxon>Bacteria</taxon>
        <taxon>Bacillati</taxon>
        <taxon>Actinomycetota</taxon>
        <taxon>Actinomycetes</taxon>
        <taxon>Propionibacteriales</taxon>
        <taxon>Nocardioidaceae</taxon>
        <taxon>Thermasporomyces</taxon>
    </lineage>
</organism>
<name>A0A3D9V4X0_THECX</name>